<comment type="caution">
    <text evidence="2">The sequence shown here is derived from an EMBL/GenBank/DDBJ whole genome shotgun (WGS) entry which is preliminary data.</text>
</comment>
<evidence type="ECO:0000313" key="3">
    <source>
        <dbReference type="Proteomes" id="UP001310594"/>
    </source>
</evidence>
<evidence type="ECO:0000256" key="1">
    <source>
        <dbReference type="SAM" id="MobiDB-lite"/>
    </source>
</evidence>
<sequence>MSKDEKTTKAFVAPLQQHEVAATAAVPAVNGTDEKSFAAPEPKLVAQRAVAKTEALKDAITHRPKNSSPLKACISAEPPALPARSGQPVMQPPRFALQAGN</sequence>
<dbReference type="AlphaFoldDB" id="A0AAN7ZW40"/>
<dbReference type="EMBL" id="JAVRQU010000002">
    <property type="protein sequence ID" value="KAK5706735.1"/>
    <property type="molecule type" value="Genomic_DNA"/>
</dbReference>
<organism evidence="2 3">
    <name type="scientific">Elasticomyces elasticus</name>
    <dbReference type="NCBI Taxonomy" id="574655"/>
    <lineage>
        <taxon>Eukaryota</taxon>
        <taxon>Fungi</taxon>
        <taxon>Dikarya</taxon>
        <taxon>Ascomycota</taxon>
        <taxon>Pezizomycotina</taxon>
        <taxon>Dothideomycetes</taxon>
        <taxon>Dothideomycetidae</taxon>
        <taxon>Mycosphaerellales</taxon>
        <taxon>Teratosphaeriaceae</taxon>
        <taxon>Elasticomyces</taxon>
    </lineage>
</organism>
<proteinExistence type="predicted"/>
<accession>A0AAN7ZW40</accession>
<reference evidence="2" key="1">
    <citation type="submission" date="2023-08" db="EMBL/GenBank/DDBJ databases">
        <title>Black Yeasts Isolated from many extreme environments.</title>
        <authorList>
            <person name="Coleine C."/>
            <person name="Stajich J.E."/>
            <person name="Selbmann L."/>
        </authorList>
    </citation>
    <scope>NUCLEOTIDE SEQUENCE</scope>
    <source>
        <strain evidence="2">CCFEE 5810</strain>
    </source>
</reference>
<feature type="region of interest" description="Disordered" evidence="1">
    <location>
        <begin position="78"/>
        <end position="101"/>
    </location>
</feature>
<protein>
    <submittedName>
        <fullName evidence="2">Uncharacterized protein</fullName>
    </submittedName>
</protein>
<dbReference type="Proteomes" id="UP001310594">
    <property type="component" value="Unassembled WGS sequence"/>
</dbReference>
<evidence type="ECO:0000313" key="2">
    <source>
        <dbReference type="EMBL" id="KAK5706735.1"/>
    </source>
</evidence>
<name>A0AAN7ZW40_9PEZI</name>
<gene>
    <name evidence="2" type="ORF">LTR97_001726</name>
</gene>